<evidence type="ECO:0000256" key="2">
    <source>
        <dbReference type="ARBA" id="ARBA00022741"/>
    </source>
</evidence>
<dbReference type="NCBIfam" id="TIGR02324">
    <property type="entry name" value="CP_lyasePhnL"/>
    <property type="match status" value="1"/>
</dbReference>
<dbReference type="GO" id="GO:0016829">
    <property type="term" value="F:lyase activity"/>
    <property type="evidence" value="ECO:0007669"/>
    <property type="project" value="UniProtKB-KW"/>
</dbReference>
<name>A0A512NRE6_9HYPH</name>
<keyword evidence="3" id="KW-0067">ATP-binding</keyword>
<keyword evidence="6" id="KW-1185">Reference proteome</keyword>
<keyword evidence="5" id="KW-0456">Lyase</keyword>
<keyword evidence="2" id="KW-0547">Nucleotide-binding</keyword>
<dbReference type="AlphaFoldDB" id="A0A512NRE6"/>
<accession>A0A512NRE6</accession>
<protein>
    <submittedName>
        <fullName evidence="5">Phosphonate C-P lyase system protein PhnL</fullName>
    </submittedName>
</protein>
<dbReference type="InterPro" id="IPR017871">
    <property type="entry name" value="ABC_transporter-like_CS"/>
</dbReference>
<evidence type="ECO:0000256" key="3">
    <source>
        <dbReference type="ARBA" id="ARBA00022840"/>
    </source>
</evidence>
<dbReference type="InterPro" id="IPR012701">
    <property type="entry name" value="CP_lyase_PhnL"/>
</dbReference>
<proteinExistence type="inferred from homology"/>
<dbReference type="GO" id="GO:0005886">
    <property type="term" value="C:plasma membrane"/>
    <property type="evidence" value="ECO:0007669"/>
    <property type="project" value="TreeGrafter"/>
</dbReference>
<dbReference type="Pfam" id="PF00005">
    <property type="entry name" value="ABC_tran"/>
    <property type="match status" value="1"/>
</dbReference>
<evidence type="ECO:0000313" key="6">
    <source>
        <dbReference type="Proteomes" id="UP000321058"/>
    </source>
</evidence>
<dbReference type="Proteomes" id="UP000321058">
    <property type="component" value="Unassembled WGS sequence"/>
</dbReference>
<comment type="caution">
    <text evidence="5">The sequence shown here is derived from an EMBL/GenBank/DDBJ whole genome shotgun (WGS) entry which is preliminary data.</text>
</comment>
<dbReference type="Gene3D" id="3.40.50.300">
    <property type="entry name" value="P-loop containing nucleotide triphosphate hydrolases"/>
    <property type="match status" value="1"/>
</dbReference>
<dbReference type="GO" id="GO:0016887">
    <property type="term" value="F:ATP hydrolysis activity"/>
    <property type="evidence" value="ECO:0007669"/>
    <property type="project" value="InterPro"/>
</dbReference>
<dbReference type="GO" id="GO:0005524">
    <property type="term" value="F:ATP binding"/>
    <property type="evidence" value="ECO:0007669"/>
    <property type="project" value="UniProtKB-KW"/>
</dbReference>
<dbReference type="GO" id="GO:0022857">
    <property type="term" value="F:transmembrane transporter activity"/>
    <property type="evidence" value="ECO:0007669"/>
    <property type="project" value="TreeGrafter"/>
</dbReference>
<evidence type="ECO:0000313" key="5">
    <source>
        <dbReference type="EMBL" id="GEP61509.1"/>
    </source>
</evidence>
<dbReference type="PANTHER" id="PTHR24220">
    <property type="entry name" value="IMPORT ATP-BINDING PROTEIN"/>
    <property type="match status" value="1"/>
</dbReference>
<dbReference type="PROSITE" id="PS50893">
    <property type="entry name" value="ABC_TRANSPORTER_2"/>
    <property type="match status" value="1"/>
</dbReference>
<evidence type="ECO:0000256" key="1">
    <source>
        <dbReference type="ARBA" id="ARBA00005417"/>
    </source>
</evidence>
<dbReference type="PROSITE" id="PS00211">
    <property type="entry name" value="ABC_TRANSPORTER_1"/>
    <property type="match status" value="1"/>
</dbReference>
<dbReference type="SUPFAM" id="SSF52540">
    <property type="entry name" value="P-loop containing nucleoside triphosphate hydrolases"/>
    <property type="match status" value="1"/>
</dbReference>
<feature type="domain" description="ABC transporter" evidence="4">
    <location>
        <begin position="19"/>
        <end position="239"/>
    </location>
</feature>
<dbReference type="InterPro" id="IPR015854">
    <property type="entry name" value="ABC_transpr_LolD-like"/>
</dbReference>
<dbReference type="EMBL" id="BKAJ01000230">
    <property type="protein sequence ID" value="GEP61509.1"/>
    <property type="molecule type" value="Genomic_DNA"/>
</dbReference>
<evidence type="ECO:0000259" key="4">
    <source>
        <dbReference type="PROSITE" id="PS50893"/>
    </source>
</evidence>
<gene>
    <name evidence="5" type="ORF">RSO01_86750</name>
</gene>
<dbReference type="SMART" id="SM00382">
    <property type="entry name" value="AAA"/>
    <property type="match status" value="1"/>
</dbReference>
<dbReference type="PANTHER" id="PTHR24220:SF685">
    <property type="entry name" value="ABC TRANSPORTER RELATED"/>
    <property type="match status" value="1"/>
</dbReference>
<dbReference type="OrthoDB" id="9802264at2"/>
<organism evidence="5 6">
    <name type="scientific">Reyranella soli</name>
    <dbReference type="NCBI Taxonomy" id="1230389"/>
    <lineage>
        <taxon>Bacteria</taxon>
        <taxon>Pseudomonadati</taxon>
        <taxon>Pseudomonadota</taxon>
        <taxon>Alphaproteobacteria</taxon>
        <taxon>Hyphomicrobiales</taxon>
        <taxon>Reyranellaceae</taxon>
        <taxon>Reyranella</taxon>
    </lineage>
</organism>
<dbReference type="InterPro" id="IPR027417">
    <property type="entry name" value="P-loop_NTPase"/>
</dbReference>
<dbReference type="InterPro" id="IPR003593">
    <property type="entry name" value="AAA+_ATPase"/>
</dbReference>
<dbReference type="InterPro" id="IPR003439">
    <property type="entry name" value="ABC_transporter-like_ATP-bd"/>
</dbReference>
<reference evidence="5 6" key="1">
    <citation type="submission" date="2019-07" db="EMBL/GenBank/DDBJ databases">
        <title>Whole genome shotgun sequence of Reyranella soli NBRC 108950.</title>
        <authorList>
            <person name="Hosoyama A."/>
            <person name="Uohara A."/>
            <person name="Ohji S."/>
            <person name="Ichikawa N."/>
        </authorList>
    </citation>
    <scope>NUCLEOTIDE SEQUENCE [LARGE SCALE GENOMIC DNA]</scope>
    <source>
        <strain evidence="5 6">NBRC 108950</strain>
    </source>
</reference>
<sequence>MDTISSSSSGPKEHDGPVLKVAGLTKSFIVHAHGDLALPVLRNVALAVSPGECLALVGPSGAGKSTLLRSLYGNYRADAGSIRVHHDHAWAELVGAEPRTVLDVRRRTMGFVSQFLRVIPRVATVDVVAEPLLRLGADPAEARDRAEFLLALLNIPQHLWQLPPATFSGGEQQRVNIARSLIVDYPILLLDEPTASLDAGNRDRVVELIGQRRDAGSALVGIFHDVGVRELLANRVFEVSP</sequence>
<comment type="similarity">
    <text evidence="1">Belongs to the ABC transporter superfamily.</text>
</comment>